<dbReference type="Proteomes" id="UP001157006">
    <property type="component" value="Chromosome 4"/>
</dbReference>
<evidence type="ECO:0000313" key="1">
    <source>
        <dbReference type="EMBL" id="CAI8608420.1"/>
    </source>
</evidence>
<keyword evidence="2" id="KW-1185">Reference proteome</keyword>
<evidence type="ECO:0000313" key="2">
    <source>
        <dbReference type="Proteomes" id="UP001157006"/>
    </source>
</evidence>
<organism evidence="1 2">
    <name type="scientific">Vicia faba</name>
    <name type="common">Broad bean</name>
    <name type="synonym">Faba vulgaris</name>
    <dbReference type="NCBI Taxonomy" id="3906"/>
    <lineage>
        <taxon>Eukaryota</taxon>
        <taxon>Viridiplantae</taxon>
        <taxon>Streptophyta</taxon>
        <taxon>Embryophyta</taxon>
        <taxon>Tracheophyta</taxon>
        <taxon>Spermatophyta</taxon>
        <taxon>Magnoliopsida</taxon>
        <taxon>eudicotyledons</taxon>
        <taxon>Gunneridae</taxon>
        <taxon>Pentapetalae</taxon>
        <taxon>rosids</taxon>
        <taxon>fabids</taxon>
        <taxon>Fabales</taxon>
        <taxon>Fabaceae</taxon>
        <taxon>Papilionoideae</taxon>
        <taxon>50 kb inversion clade</taxon>
        <taxon>NPAAA clade</taxon>
        <taxon>Hologalegina</taxon>
        <taxon>IRL clade</taxon>
        <taxon>Fabeae</taxon>
        <taxon>Vicia</taxon>
    </lineage>
</organism>
<gene>
    <name evidence="1" type="ORF">VFH_IV083080</name>
</gene>
<dbReference type="AlphaFoldDB" id="A0AAV1ACM6"/>
<proteinExistence type="predicted"/>
<reference evidence="1 2" key="1">
    <citation type="submission" date="2023-01" db="EMBL/GenBank/DDBJ databases">
        <authorList>
            <person name="Kreplak J."/>
        </authorList>
    </citation>
    <scope>NUCLEOTIDE SEQUENCE [LARGE SCALE GENOMIC DNA]</scope>
</reference>
<name>A0AAV1ACM6_VICFA</name>
<accession>A0AAV1ACM6</accession>
<protein>
    <submittedName>
        <fullName evidence="1">Uncharacterized protein</fullName>
    </submittedName>
</protein>
<sequence>MGRRTSTGLVLFAWLGKRELPECKAYLAFTQLYDTSCSYCNRNSTACLFKTATSITPTADTVPSCTTFFFHNSFLLTLAFFLMKGPKTQGRAWGHYGIESNWYDKTCKKAPSYISIAAKHHWNGVESLDLKDGIKLYFLFLIREVGHRLIGGSIQDNYRAECLERAECFPFSRDLYRSVFSQLFSSAWVYWSSAIRLNVLCLLSRRSRSRA</sequence>
<dbReference type="EMBL" id="OX451739">
    <property type="protein sequence ID" value="CAI8608420.1"/>
    <property type="molecule type" value="Genomic_DNA"/>
</dbReference>